<evidence type="ECO:0000313" key="5">
    <source>
        <dbReference type="Proteomes" id="UP000622638"/>
    </source>
</evidence>
<gene>
    <name evidence="2" type="ORF">GCM10011572_03910</name>
    <name evidence="3" type="ORF">GM672_10315</name>
</gene>
<dbReference type="SUPFAM" id="SSF54593">
    <property type="entry name" value="Glyoxalase/Bleomycin resistance protein/Dihydroxybiphenyl dioxygenase"/>
    <property type="match status" value="1"/>
</dbReference>
<reference evidence="2" key="4">
    <citation type="submission" date="2024-05" db="EMBL/GenBank/DDBJ databases">
        <authorList>
            <person name="Sun Q."/>
            <person name="Zhou Y."/>
        </authorList>
    </citation>
    <scope>NUCLEOTIDE SEQUENCE</scope>
    <source>
        <strain evidence="2">CGMCC 1.15931</strain>
    </source>
</reference>
<evidence type="ECO:0000313" key="2">
    <source>
        <dbReference type="EMBL" id="GGB85182.1"/>
    </source>
</evidence>
<dbReference type="AlphaFoldDB" id="A0A6I3SVM9"/>
<dbReference type="Proteomes" id="UP000430634">
    <property type="component" value="Unassembled WGS sequence"/>
</dbReference>
<dbReference type="EMBL" id="BMKG01000001">
    <property type="protein sequence ID" value="GGB85182.1"/>
    <property type="molecule type" value="Genomic_DNA"/>
</dbReference>
<reference evidence="3 4" key="3">
    <citation type="submission" date="2019-11" db="EMBL/GenBank/DDBJ databases">
        <title>Type strains purchased from KCTC, JCM and DSMZ.</title>
        <authorList>
            <person name="Lu H."/>
        </authorList>
    </citation>
    <scope>NUCLEOTIDE SEQUENCE [LARGE SCALE GENOMIC DNA]</scope>
    <source>
        <strain evidence="3 4">KCTC 52429</strain>
    </source>
</reference>
<protein>
    <submittedName>
        <fullName evidence="3">VOC family protein</fullName>
    </submittedName>
</protein>
<name>A0A6I3SVM9_9BURK</name>
<evidence type="ECO:0000259" key="1">
    <source>
        <dbReference type="PROSITE" id="PS51819"/>
    </source>
</evidence>
<dbReference type="InterPro" id="IPR029068">
    <property type="entry name" value="Glyas_Bleomycin-R_OHBP_Dase"/>
</dbReference>
<evidence type="ECO:0000313" key="4">
    <source>
        <dbReference type="Proteomes" id="UP000430634"/>
    </source>
</evidence>
<dbReference type="InterPro" id="IPR037523">
    <property type="entry name" value="VOC_core"/>
</dbReference>
<dbReference type="OrthoDB" id="9800438at2"/>
<dbReference type="Proteomes" id="UP000622638">
    <property type="component" value="Unassembled WGS sequence"/>
</dbReference>
<sequence length="130" mass="13800">MISHVFIGVTDFERAFAFYAPLMAVLGQPLRFRDDSRPWAGWMPADAPRPLLLIGAPQDGHAATVGNGAMTALLAPSRATVDAAHAVALAQGGSCAGAPGLRPQYHAHYYGAYLRDPDGNKLCVVCHQSE</sequence>
<proteinExistence type="predicted"/>
<accession>A0A6I3SVM9</accession>
<dbReference type="PANTHER" id="PTHR35006:SF1">
    <property type="entry name" value="BLL2941 PROTEIN"/>
    <property type="match status" value="1"/>
</dbReference>
<keyword evidence="5" id="KW-1185">Reference proteome</keyword>
<dbReference type="PANTHER" id="PTHR35006">
    <property type="entry name" value="GLYOXALASE FAMILY PROTEIN (AFU_ORTHOLOGUE AFUA_5G14830)"/>
    <property type="match status" value="1"/>
</dbReference>
<dbReference type="EMBL" id="WNKZ01000022">
    <property type="protein sequence ID" value="MTV53124.1"/>
    <property type="molecule type" value="Genomic_DNA"/>
</dbReference>
<dbReference type="InterPro" id="IPR004360">
    <property type="entry name" value="Glyas_Fos-R_dOase_dom"/>
</dbReference>
<reference evidence="2" key="1">
    <citation type="journal article" date="2014" name="Int. J. Syst. Evol. Microbiol.">
        <title>Complete genome of a new Firmicutes species belonging to the dominant human colonic microbiota ('Ruminococcus bicirculans') reveals two chromosomes and a selective capacity to utilize plant glucans.</title>
        <authorList>
            <consortium name="NISC Comparative Sequencing Program"/>
            <person name="Wegmann U."/>
            <person name="Louis P."/>
            <person name="Goesmann A."/>
            <person name="Henrissat B."/>
            <person name="Duncan S.H."/>
            <person name="Flint H.J."/>
        </authorList>
    </citation>
    <scope>NUCLEOTIDE SEQUENCE</scope>
    <source>
        <strain evidence="2">CGMCC 1.15931</strain>
    </source>
</reference>
<organism evidence="3 4">
    <name type="scientific">Pseudoduganella buxea</name>
    <dbReference type="NCBI Taxonomy" id="1949069"/>
    <lineage>
        <taxon>Bacteria</taxon>
        <taxon>Pseudomonadati</taxon>
        <taxon>Pseudomonadota</taxon>
        <taxon>Betaproteobacteria</taxon>
        <taxon>Burkholderiales</taxon>
        <taxon>Oxalobacteraceae</taxon>
        <taxon>Telluria group</taxon>
        <taxon>Pseudoduganella</taxon>
    </lineage>
</organism>
<reference evidence="5" key="2">
    <citation type="journal article" date="2019" name="Int. J. Syst. Evol. Microbiol.">
        <title>The Global Catalogue of Microorganisms (GCM) 10K type strain sequencing project: providing services to taxonomists for standard genome sequencing and annotation.</title>
        <authorList>
            <consortium name="The Broad Institute Genomics Platform"/>
            <consortium name="The Broad Institute Genome Sequencing Center for Infectious Disease"/>
            <person name="Wu L."/>
            <person name="Ma J."/>
        </authorList>
    </citation>
    <scope>NUCLEOTIDE SEQUENCE [LARGE SCALE GENOMIC DNA]</scope>
    <source>
        <strain evidence="5">CGMCC 1.15931</strain>
    </source>
</reference>
<comment type="caution">
    <text evidence="3">The sequence shown here is derived from an EMBL/GenBank/DDBJ whole genome shotgun (WGS) entry which is preliminary data.</text>
</comment>
<dbReference type="Pfam" id="PF00903">
    <property type="entry name" value="Glyoxalase"/>
    <property type="match status" value="1"/>
</dbReference>
<evidence type="ECO:0000313" key="3">
    <source>
        <dbReference type="EMBL" id="MTV53124.1"/>
    </source>
</evidence>
<dbReference type="PROSITE" id="PS51819">
    <property type="entry name" value="VOC"/>
    <property type="match status" value="1"/>
</dbReference>
<dbReference type="Gene3D" id="3.10.180.10">
    <property type="entry name" value="2,3-Dihydroxybiphenyl 1,2-Dioxygenase, domain 1"/>
    <property type="match status" value="1"/>
</dbReference>
<feature type="domain" description="VOC" evidence="1">
    <location>
        <begin position="1"/>
        <end position="127"/>
    </location>
</feature>
<dbReference type="RefSeq" id="WP_155470440.1">
    <property type="nucleotide sequence ID" value="NZ_BMKG01000001.1"/>
</dbReference>
<dbReference type="CDD" id="cd07262">
    <property type="entry name" value="VOC_like"/>
    <property type="match status" value="1"/>
</dbReference>